<gene>
    <name evidence="2" type="ORF">H8692_07080</name>
</gene>
<dbReference type="AlphaFoldDB" id="A0A926I547"/>
<protein>
    <submittedName>
        <fullName evidence="2">Uncharacterized protein</fullName>
    </submittedName>
</protein>
<dbReference type="RefSeq" id="WP_177270430.1">
    <property type="nucleotide sequence ID" value="NZ_JACRTA010000002.1"/>
</dbReference>
<dbReference type="EMBL" id="JACRTA010000002">
    <property type="protein sequence ID" value="MBC8568514.1"/>
    <property type="molecule type" value="Genomic_DNA"/>
</dbReference>
<evidence type="ECO:0000313" key="3">
    <source>
        <dbReference type="Proteomes" id="UP000610862"/>
    </source>
</evidence>
<sequence length="62" mass="6952">MILLFLALIFGIAVMIFMIASMIRGRNKENSKLVNILKVIVTIEAIVFIVIFVIVIIKTMAT</sequence>
<keyword evidence="1" id="KW-1133">Transmembrane helix</keyword>
<keyword evidence="1" id="KW-0812">Transmembrane</keyword>
<feature type="transmembrane region" description="Helical" evidence="1">
    <location>
        <begin position="6"/>
        <end position="23"/>
    </location>
</feature>
<comment type="caution">
    <text evidence="2">The sequence shown here is derived from an EMBL/GenBank/DDBJ whole genome shotgun (WGS) entry which is preliminary data.</text>
</comment>
<feature type="transmembrane region" description="Helical" evidence="1">
    <location>
        <begin position="35"/>
        <end position="57"/>
    </location>
</feature>
<dbReference type="Proteomes" id="UP000610862">
    <property type="component" value="Unassembled WGS sequence"/>
</dbReference>
<keyword evidence="1" id="KW-0472">Membrane</keyword>
<name>A0A926I547_9FIRM</name>
<reference evidence="2" key="1">
    <citation type="submission" date="2020-08" db="EMBL/GenBank/DDBJ databases">
        <title>Genome public.</title>
        <authorList>
            <person name="Liu C."/>
            <person name="Sun Q."/>
        </authorList>
    </citation>
    <scope>NUCLEOTIDE SEQUENCE</scope>
    <source>
        <strain evidence="2">NSJ-24</strain>
    </source>
</reference>
<keyword evidence="3" id="KW-1185">Reference proteome</keyword>
<evidence type="ECO:0000313" key="2">
    <source>
        <dbReference type="EMBL" id="MBC8568514.1"/>
    </source>
</evidence>
<evidence type="ECO:0000256" key="1">
    <source>
        <dbReference type="SAM" id="Phobius"/>
    </source>
</evidence>
<organism evidence="2 3">
    <name type="scientific">Lentihominibacter hominis</name>
    <dbReference type="NCBI Taxonomy" id="2763645"/>
    <lineage>
        <taxon>Bacteria</taxon>
        <taxon>Bacillati</taxon>
        <taxon>Bacillota</taxon>
        <taxon>Clostridia</taxon>
        <taxon>Peptostreptococcales</taxon>
        <taxon>Anaerovoracaceae</taxon>
        <taxon>Lentihominibacter</taxon>
    </lineage>
</organism>
<accession>A0A926I547</accession>
<proteinExistence type="predicted"/>